<accession>A0ABP0HLE2</accession>
<dbReference type="InterPro" id="IPR004181">
    <property type="entry name" value="Znf_MIZ"/>
</dbReference>
<dbReference type="PANTHER" id="PTHR10196:SF57">
    <property type="entry name" value="XYLULOSE KINASE"/>
    <property type="match status" value="1"/>
</dbReference>
<keyword evidence="11" id="KW-0539">Nucleus</keyword>
<dbReference type="Gene3D" id="3.30.420.40">
    <property type="match status" value="1"/>
</dbReference>
<feature type="region of interest" description="Disordered" evidence="13">
    <location>
        <begin position="960"/>
        <end position="1005"/>
    </location>
</feature>
<evidence type="ECO:0000256" key="8">
    <source>
        <dbReference type="ARBA" id="ARBA00022777"/>
    </source>
</evidence>
<dbReference type="EMBL" id="CAXAMM010001115">
    <property type="protein sequence ID" value="CAK8990608.1"/>
    <property type="molecule type" value="Genomic_DNA"/>
</dbReference>
<dbReference type="GO" id="GO:0016301">
    <property type="term" value="F:kinase activity"/>
    <property type="evidence" value="ECO:0007669"/>
    <property type="project" value="UniProtKB-KW"/>
</dbReference>
<feature type="region of interest" description="Disordered" evidence="13">
    <location>
        <begin position="801"/>
        <end position="829"/>
    </location>
</feature>
<sequence length="1021" mass="110506">MREFTFQLVCSDDWAPDFVWDIKRSVSPYFASRYGFATSCLVVAWSGDNPCSLAGLGLQVPGDVAISLGTSDTMFAVMSKASPGEDGMVLRNPVDPSSYMGMLVFKNGSLSREQVRKEHCDGQWDRWEQMLAETAPGNGGAIGFYFHSPEITPTTGEQFGIFRFDGNDQEVDSFPSSTEVRAVVESKFLAMRGFAQGIGMEEVKRIIATGGASSNKGILQVLSDVFDVPVFTLEQSDSASLGAALRAAHGFRCAQKGGFVAFADVVAGKIDYKLAAEPAPGAKDREWQRLFRLDQHHCGKLQSPHCEGGLCPGFITVLAPPEAALGAIAKRGEEAAGLDLLNAEDAHGFPKTPHLQRISMSCAPFDTLARARNAGAFFAEALPGNHMGIDAPRALRQLRAEELRQLCREQGLDHRGLKGDLISRLAGFRAEAVGDATSPKQSPSPKGGGGRASGRGRGRGRGSRSKASEVSMVSVKHSPMAFPRTGELLKRPALAGTSGVSLWAASRQQLLRCGRCQALYDLGHARYSNGPESFWCPLCRFKVMDPFNPLATTEGVLKHLQVMEPHFDFTLELPHLRQWRREGKAVEVRMLRVDSPKVEQVWPRAIHFFANGAEVFAVHPPEEGHKRRDVPEDISGGLKAGQNQIKVRMVDDDCVGFVMVLLLTCQQSQEALAQQVSACEEPLARRRVQDLLAKQARNTLLGDADGEELVCLSTDTLKLQCPITMERVQDPVRGERCQHTQCFSLEAYLRSNRQMGAFNRRWLCPLCTLILRPPDLQRDRYVAQILAATPESVDEVIIASDGTWRPKDGEPLKTAQSSAAERGELKNDGCGAQHAEELLDLDSEPPATPKPKLRDAPTPPASAAPGTRRKDDGTATQSTPATSASDSPPLRRIILRGGGSDKVAEVASRTPTKRRMIRLSVNGSAPAIPSSEEAPASGYGLAVAVSMVGGGEQQRLARLELEDDDASPGTKKAAPSRAPGRLTPVSPGRKRRKIGELPAPQANPVAPFTALVGGELIDLDE</sequence>
<dbReference type="CDD" id="cd16650">
    <property type="entry name" value="SP-RING_PIAS-like"/>
    <property type="match status" value="1"/>
</dbReference>
<evidence type="ECO:0000256" key="5">
    <source>
        <dbReference type="ARBA" id="ARBA00022679"/>
    </source>
</evidence>
<evidence type="ECO:0000256" key="9">
    <source>
        <dbReference type="ARBA" id="ARBA00022786"/>
    </source>
</evidence>
<evidence type="ECO:0000256" key="3">
    <source>
        <dbReference type="ARBA" id="ARBA00005383"/>
    </source>
</evidence>
<comment type="similarity">
    <text evidence="3">Belongs to the PIAS family.</text>
</comment>
<gene>
    <name evidence="16" type="ORF">SCF082_LOCUS2315</name>
</gene>
<dbReference type="Pfam" id="PF02037">
    <property type="entry name" value="SAP"/>
    <property type="match status" value="1"/>
</dbReference>
<evidence type="ECO:0000313" key="17">
    <source>
        <dbReference type="Proteomes" id="UP001642464"/>
    </source>
</evidence>
<feature type="compositionally biased region" description="Basic residues" evidence="13">
    <location>
        <begin position="454"/>
        <end position="464"/>
    </location>
</feature>
<keyword evidence="8 16" id="KW-0418">Kinase</keyword>
<dbReference type="Proteomes" id="UP001642464">
    <property type="component" value="Unassembled WGS sequence"/>
</dbReference>
<protein>
    <submittedName>
        <fullName evidence="16">Xylulose kinase 2 (Atxk-2) (Xylulokinase 2) (1-Deoxy-D-Xylulokinase) (DXK)</fullName>
    </submittedName>
</protein>
<evidence type="ECO:0000259" key="14">
    <source>
        <dbReference type="PROSITE" id="PS50800"/>
    </source>
</evidence>
<dbReference type="InterPro" id="IPR013083">
    <property type="entry name" value="Znf_RING/FYVE/PHD"/>
</dbReference>
<feature type="domain" description="SP-RING-type" evidence="15">
    <location>
        <begin position="705"/>
        <end position="791"/>
    </location>
</feature>
<dbReference type="Pfam" id="PF02782">
    <property type="entry name" value="FGGY_C"/>
    <property type="match status" value="1"/>
</dbReference>
<dbReference type="InterPro" id="IPR003034">
    <property type="entry name" value="SAP_dom"/>
</dbReference>
<dbReference type="Gene3D" id="1.10.720.30">
    <property type="entry name" value="SAP domain"/>
    <property type="match status" value="1"/>
</dbReference>
<evidence type="ECO:0000256" key="7">
    <source>
        <dbReference type="ARBA" id="ARBA00022771"/>
    </source>
</evidence>
<feature type="region of interest" description="Disordered" evidence="13">
    <location>
        <begin position="841"/>
        <end position="910"/>
    </location>
</feature>
<keyword evidence="6" id="KW-0479">Metal-binding</keyword>
<dbReference type="SMART" id="SM00513">
    <property type="entry name" value="SAP"/>
    <property type="match status" value="1"/>
</dbReference>
<evidence type="ECO:0000256" key="1">
    <source>
        <dbReference type="ARBA" id="ARBA00004123"/>
    </source>
</evidence>
<comment type="similarity">
    <text evidence="4">Belongs to the FGGY kinase family.</text>
</comment>
<evidence type="ECO:0000256" key="10">
    <source>
        <dbReference type="ARBA" id="ARBA00022833"/>
    </source>
</evidence>
<dbReference type="PROSITE" id="PS51044">
    <property type="entry name" value="ZF_SP_RING"/>
    <property type="match status" value="1"/>
</dbReference>
<evidence type="ECO:0000256" key="6">
    <source>
        <dbReference type="ARBA" id="ARBA00022723"/>
    </source>
</evidence>
<dbReference type="InterPro" id="IPR036361">
    <property type="entry name" value="SAP_dom_sf"/>
</dbReference>
<dbReference type="SUPFAM" id="SSF57850">
    <property type="entry name" value="RING/U-box"/>
    <property type="match status" value="1"/>
</dbReference>
<dbReference type="SUPFAM" id="SSF53067">
    <property type="entry name" value="Actin-like ATPase domain"/>
    <property type="match status" value="1"/>
</dbReference>
<evidence type="ECO:0000256" key="13">
    <source>
        <dbReference type="SAM" id="MobiDB-lite"/>
    </source>
</evidence>
<keyword evidence="10" id="KW-0862">Zinc</keyword>
<reference evidence="16 17" key="1">
    <citation type="submission" date="2024-02" db="EMBL/GenBank/DDBJ databases">
        <authorList>
            <person name="Chen Y."/>
            <person name="Shah S."/>
            <person name="Dougan E. K."/>
            <person name="Thang M."/>
            <person name="Chan C."/>
        </authorList>
    </citation>
    <scope>NUCLEOTIDE SEQUENCE [LARGE SCALE GENOMIC DNA]</scope>
</reference>
<evidence type="ECO:0000259" key="15">
    <source>
        <dbReference type="PROSITE" id="PS51044"/>
    </source>
</evidence>
<keyword evidence="9" id="KW-0833">Ubl conjugation pathway</keyword>
<evidence type="ECO:0000256" key="12">
    <source>
        <dbReference type="PROSITE-ProRule" id="PRU00452"/>
    </source>
</evidence>
<dbReference type="PROSITE" id="PS50800">
    <property type="entry name" value="SAP"/>
    <property type="match status" value="1"/>
</dbReference>
<feature type="compositionally biased region" description="Low complexity" evidence="13">
    <location>
        <begin position="874"/>
        <end position="888"/>
    </location>
</feature>
<organism evidence="16 17">
    <name type="scientific">Durusdinium trenchii</name>
    <dbReference type="NCBI Taxonomy" id="1381693"/>
    <lineage>
        <taxon>Eukaryota</taxon>
        <taxon>Sar</taxon>
        <taxon>Alveolata</taxon>
        <taxon>Dinophyceae</taxon>
        <taxon>Suessiales</taxon>
        <taxon>Symbiodiniaceae</taxon>
        <taxon>Durusdinium</taxon>
    </lineage>
</organism>
<dbReference type="Gene3D" id="3.30.40.10">
    <property type="entry name" value="Zinc/RING finger domain, C3HC4 (zinc finger)"/>
    <property type="match status" value="1"/>
</dbReference>
<dbReference type="Pfam" id="PF02891">
    <property type="entry name" value="zf-MIZ"/>
    <property type="match status" value="1"/>
</dbReference>
<dbReference type="InterPro" id="IPR018485">
    <property type="entry name" value="FGGY_C"/>
</dbReference>
<comment type="subcellular location">
    <subcellularLocation>
        <location evidence="1">Nucleus</location>
    </subcellularLocation>
</comment>
<keyword evidence="17" id="KW-1185">Reference proteome</keyword>
<keyword evidence="5" id="KW-0808">Transferase</keyword>
<feature type="domain" description="SAP" evidence="14">
    <location>
        <begin position="395"/>
        <end position="429"/>
    </location>
</feature>
<feature type="region of interest" description="Disordered" evidence="13">
    <location>
        <begin position="432"/>
        <end position="473"/>
    </location>
</feature>
<dbReference type="PANTHER" id="PTHR10196">
    <property type="entry name" value="SUGAR KINASE"/>
    <property type="match status" value="1"/>
</dbReference>
<comment type="caution">
    <text evidence="16">The sequence shown here is derived from an EMBL/GenBank/DDBJ whole genome shotgun (WGS) entry which is preliminary data.</text>
</comment>
<evidence type="ECO:0000313" key="16">
    <source>
        <dbReference type="EMBL" id="CAK8990608.1"/>
    </source>
</evidence>
<evidence type="ECO:0000256" key="2">
    <source>
        <dbReference type="ARBA" id="ARBA00004718"/>
    </source>
</evidence>
<dbReference type="InterPro" id="IPR043129">
    <property type="entry name" value="ATPase_NBD"/>
</dbReference>
<evidence type="ECO:0000256" key="11">
    <source>
        <dbReference type="ARBA" id="ARBA00023242"/>
    </source>
</evidence>
<keyword evidence="7 12" id="KW-0863">Zinc-finger</keyword>
<proteinExistence type="inferred from homology"/>
<comment type="pathway">
    <text evidence="2">Protein modification; protein sumoylation.</text>
</comment>
<name>A0ABP0HLE2_9DINO</name>
<evidence type="ECO:0000256" key="4">
    <source>
        <dbReference type="ARBA" id="ARBA00009156"/>
    </source>
</evidence>